<evidence type="ECO:0000313" key="12">
    <source>
        <dbReference type="EMBL" id="KAK2593493.1"/>
    </source>
</evidence>
<dbReference type="CDD" id="cd06144">
    <property type="entry name" value="REX4_like"/>
    <property type="match status" value="1"/>
</dbReference>
<evidence type="ECO:0000256" key="9">
    <source>
        <dbReference type="ARBA" id="ARBA00025599"/>
    </source>
</evidence>
<keyword evidence="6" id="KW-0378">Hydrolase</keyword>
<dbReference type="SMART" id="SM00479">
    <property type="entry name" value="EXOIII"/>
    <property type="match status" value="1"/>
</dbReference>
<evidence type="ECO:0000256" key="6">
    <source>
        <dbReference type="ARBA" id="ARBA00022801"/>
    </source>
</evidence>
<dbReference type="GO" id="GO:0006364">
    <property type="term" value="P:rRNA processing"/>
    <property type="evidence" value="ECO:0007669"/>
    <property type="project" value="UniProtKB-KW"/>
</dbReference>
<reference evidence="12" key="1">
    <citation type="submission" date="2023-06" db="EMBL/GenBank/DDBJ databases">
        <title>Conoideocrella luteorostrata (Hypocreales: Clavicipitaceae), a potential biocontrol fungus for elongate hemlock scale in United States Christmas tree production areas.</title>
        <authorList>
            <person name="Barrett H."/>
            <person name="Lovett B."/>
            <person name="Macias A.M."/>
            <person name="Stajich J.E."/>
            <person name="Kasson M.T."/>
        </authorList>
    </citation>
    <scope>NUCLEOTIDE SEQUENCE</scope>
    <source>
        <strain evidence="12">ARSEF 14590</strain>
    </source>
</reference>
<keyword evidence="8" id="KW-0539">Nucleus</keyword>
<gene>
    <name evidence="12" type="primary">REX4</name>
    <name evidence="12" type="ORF">QQS21_008809</name>
</gene>
<accession>A0AAJ0CKI9</accession>
<dbReference type="InterPro" id="IPR013520">
    <property type="entry name" value="Ribonucl_H"/>
</dbReference>
<evidence type="ECO:0000256" key="3">
    <source>
        <dbReference type="ARBA" id="ARBA00016937"/>
    </source>
</evidence>
<evidence type="ECO:0000256" key="8">
    <source>
        <dbReference type="ARBA" id="ARBA00023242"/>
    </source>
</evidence>
<dbReference type="GO" id="GO:0000027">
    <property type="term" value="P:ribosomal large subunit assembly"/>
    <property type="evidence" value="ECO:0007669"/>
    <property type="project" value="TreeGrafter"/>
</dbReference>
<dbReference type="EMBL" id="JASWJB010000209">
    <property type="protein sequence ID" value="KAK2593493.1"/>
    <property type="molecule type" value="Genomic_DNA"/>
</dbReference>
<keyword evidence="7 12" id="KW-0269">Exonuclease</keyword>
<keyword evidence="4" id="KW-0698">rRNA processing</keyword>
<evidence type="ECO:0000256" key="1">
    <source>
        <dbReference type="ARBA" id="ARBA00004123"/>
    </source>
</evidence>
<dbReference type="Proteomes" id="UP001251528">
    <property type="component" value="Unassembled WGS sequence"/>
</dbReference>
<dbReference type="PANTHER" id="PTHR12801:SF45">
    <property type="entry name" value="RNA EXONUCLEASE 4"/>
    <property type="match status" value="1"/>
</dbReference>
<organism evidence="12 13">
    <name type="scientific">Conoideocrella luteorostrata</name>
    <dbReference type="NCBI Taxonomy" id="1105319"/>
    <lineage>
        <taxon>Eukaryota</taxon>
        <taxon>Fungi</taxon>
        <taxon>Dikarya</taxon>
        <taxon>Ascomycota</taxon>
        <taxon>Pezizomycotina</taxon>
        <taxon>Sordariomycetes</taxon>
        <taxon>Hypocreomycetidae</taxon>
        <taxon>Hypocreales</taxon>
        <taxon>Clavicipitaceae</taxon>
        <taxon>Conoideocrella</taxon>
    </lineage>
</organism>
<dbReference type="InterPro" id="IPR047021">
    <property type="entry name" value="REXO1/3/4-like"/>
</dbReference>
<comment type="function">
    <text evidence="9">Exoribonuclease involved in ribosome biosynthesis. Involved in the processing of ITS1, the internal transcribed spacer localized between the 18S and 5.8S rRNAs.</text>
</comment>
<evidence type="ECO:0000256" key="10">
    <source>
        <dbReference type="SAM" id="MobiDB-lite"/>
    </source>
</evidence>
<evidence type="ECO:0000256" key="4">
    <source>
        <dbReference type="ARBA" id="ARBA00022552"/>
    </source>
</evidence>
<dbReference type="GO" id="GO:0005634">
    <property type="term" value="C:nucleus"/>
    <property type="evidence" value="ECO:0007669"/>
    <property type="project" value="UniProtKB-SubCell"/>
</dbReference>
<proteinExistence type="inferred from homology"/>
<dbReference type="PANTHER" id="PTHR12801">
    <property type="entry name" value="RNA EXONUCLEASE REXO1 / RECO3 FAMILY MEMBER-RELATED"/>
    <property type="match status" value="1"/>
</dbReference>
<dbReference type="GO" id="GO:0008408">
    <property type="term" value="F:3'-5' exonuclease activity"/>
    <property type="evidence" value="ECO:0007669"/>
    <property type="project" value="InterPro"/>
</dbReference>
<dbReference type="FunFam" id="3.30.420.10:FF:000007">
    <property type="entry name" value="Interferon-stimulated exonuclease gene 20"/>
    <property type="match status" value="1"/>
</dbReference>
<evidence type="ECO:0000313" key="13">
    <source>
        <dbReference type="Proteomes" id="UP001251528"/>
    </source>
</evidence>
<comment type="similarity">
    <text evidence="2">Belongs to the REXO4 family.</text>
</comment>
<feature type="domain" description="Exonuclease" evidence="11">
    <location>
        <begin position="131"/>
        <end position="292"/>
    </location>
</feature>
<name>A0AAJ0CKI9_9HYPO</name>
<dbReference type="InterPro" id="IPR037431">
    <property type="entry name" value="REX4_DEDDh_dom"/>
</dbReference>
<dbReference type="InterPro" id="IPR036397">
    <property type="entry name" value="RNaseH_sf"/>
</dbReference>
<evidence type="ECO:0000256" key="5">
    <source>
        <dbReference type="ARBA" id="ARBA00022722"/>
    </source>
</evidence>
<comment type="subcellular location">
    <subcellularLocation>
        <location evidence="1">Nucleus</location>
    </subcellularLocation>
</comment>
<dbReference type="Pfam" id="PF00929">
    <property type="entry name" value="RNase_T"/>
    <property type="match status" value="1"/>
</dbReference>
<dbReference type="SUPFAM" id="SSF53098">
    <property type="entry name" value="Ribonuclease H-like"/>
    <property type="match status" value="1"/>
</dbReference>
<evidence type="ECO:0000259" key="11">
    <source>
        <dbReference type="SMART" id="SM00479"/>
    </source>
</evidence>
<evidence type="ECO:0000256" key="2">
    <source>
        <dbReference type="ARBA" id="ARBA00010489"/>
    </source>
</evidence>
<keyword evidence="5" id="KW-0540">Nuclease</keyword>
<evidence type="ECO:0000256" key="7">
    <source>
        <dbReference type="ARBA" id="ARBA00022839"/>
    </source>
</evidence>
<feature type="region of interest" description="Disordered" evidence="10">
    <location>
        <begin position="297"/>
        <end position="317"/>
    </location>
</feature>
<keyword evidence="13" id="KW-1185">Reference proteome</keyword>
<comment type="caution">
    <text evidence="12">The sequence shown here is derived from an EMBL/GenBank/DDBJ whole genome shotgun (WGS) entry which is preliminary data.</text>
</comment>
<dbReference type="Gene3D" id="3.30.420.10">
    <property type="entry name" value="Ribonuclease H-like superfamily/Ribonuclease H"/>
    <property type="match status" value="1"/>
</dbReference>
<dbReference type="AlphaFoldDB" id="A0AAJ0CKI9"/>
<protein>
    <recommendedName>
        <fullName evidence="3">RNA exonuclease 4</fullName>
    </recommendedName>
</protein>
<sequence length="317" mass="35346">MAELSSNWRKLQATLQGNTKLKPSVKRKVVDEPSHTFGTQHISKKRSRGNFHPSEDQTLAPRMGGAHSSKLSNETYQKTSPSVGLWAKDSGISSEAIAEAYGLGIKGNSMMAIARNDKVNHGKSQSIDLGKYVAVDCEMVGIGSGGHQSTLARVSLVDFHGRQVYDSYVIPKERVTDWRSSISGISPKEMRFARGFDEVQNEVSRMIQGRVLVGHDIKHDLDALKLSHPPKDVRDTARHQGFRKFGNGPKPALRILAQELLGINIQETSHSSTEDARVTMLLFRKYKSNFDVDYANRYSRKSPPVNGGKLKSYRKRR</sequence>
<feature type="region of interest" description="Disordered" evidence="10">
    <location>
        <begin position="16"/>
        <end position="74"/>
    </location>
</feature>
<dbReference type="GO" id="GO:0003676">
    <property type="term" value="F:nucleic acid binding"/>
    <property type="evidence" value="ECO:0007669"/>
    <property type="project" value="InterPro"/>
</dbReference>
<dbReference type="InterPro" id="IPR012337">
    <property type="entry name" value="RNaseH-like_sf"/>
</dbReference>